<protein>
    <submittedName>
        <fullName evidence="2">FixH family protein</fullName>
    </submittedName>
</protein>
<proteinExistence type="predicted"/>
<evidence type="ECO:0000313" key="2">
    <source>
        <dbReference type="EMBL" id="MBK6266853.1"/>
    </source>
</evidence>
<dbReference type="EMBL" id="JAEQBW010000011">
    <property type="protein sequence ID" value="MBK6266853.1"/>
    <property type="molecule type" value="Genomic_DNA"/>
</dbReference>
<evidence type="ECO:0000313" key="3">
    <source>
        <dbReference type="Proteomes" id="UP000611723"/>
    </source>
</evidence>
<keyword evidence="1" id="KW-0812">Transmembrane</keyword>
<dbReference type="InterPro" id="IPR008620">
    <property type="entry name" value="FixH"/>
</dbReference>
<dbReference type="Pfam" id="PF05751">
    <property type="entry name" value="FixH"/>
    <property type="match status" value="1"/>
</dbReference>
<dbReference type="Proteomes" id="UP000611723">
    <property type="component" value="Unassembled WGS sequence"/>
</dbReference>
<keyword evidence="3" id="KW-1185">Reference proteome</keyword>
<keyword evidence="1" id="KW-1133">Transmembrane helix</keyword>
<dbReference type="AlphaFoldDB" id="A0A934X0T6"/>
<gene>
    <name evidence="2" type="ORF">JKA74_17550</name>
</gene>
<reference evidence="2" key="1">
    <citation type="submission" date="2021-01" db="EMBL/GenBank/DDBJ databases">
        <title>Marivirga aurantiaca sp. nov., isolated from intertidal surface sediments.</title>
        <authorList>
            <person name="Zhang M."/>
        </authorList>
    </citation>
    <scope>NUCLEOTIDE SEQUENCE</scope>
    <source>
        <strain evidence="2">S37H4</strain>
    </source>
</reference>
<comment type="caution">
    <text evidence="2">The sequence shown here is derived from an EMBL/GenBank/DDBJ whole genome shotgun (WGS) entry which is preliminary data.</text>
</comment>
<sequence length="140" mass="16573">MNWGNKIVVVFSLFVLLIITLVTISFNQEVNLVAEDYYEEEIAYQGHMAKVKNAQNWEPPINIEQQKDNLYVYFEGADEVKGKVVFFRPSDSKMDFEIALAENNMVPIEKFEHGLWQVDMSWEKDGKFYHKEERIFIKKQ</sequence>
<name>A0A934X0T6_9BACT</name>
<keyword evidence="1" id="KW-0472">Membrane</keyword>
<evidence type="ECO:0000256" key="1">
    <source>
        <dbReference type="SAM" id="Phobius"/>
    </source>
</evidence>
<organism evidence="2 3">
    <name type="scientific">Marivirga aurantiaca</name>
    <dbReference type="NCBI Taxonomy" id="2802615"/>
    <lineage>
        <taxon>Bacteria</taxon>
        <taxon>Pseudomonadati</taxon>
        <taxon>Bacteroidota</taxon>
        <taxon>Cytophagia</taxon>
        <taxon>Cytophagales</taxon>
        <taxon>Marivirgaceae</taxon>
        <taxon>Marivirga</taxon>
    </lineage>
</organism>
<accession>A0A934X0T6</accession>
<dbReference type="RefSeq" id="WP_201432534.1">
    <property type="nucleotide sequence ID" value="NZ_JAEQBW010000011.1"/>
</dbReference>
<feature type="transmembrane region" description="Helical" evidence="1">
    <location>
        <begin position="7"/>
        <end position="26"/>
    </location>
</feature>